<protein>
    <submittedName>
        <fullName evidence="4">DUF5667 domain-containing protein</fullName>
    </submittedName>
</protein>
<keyword evidence="2" id="KW-0472">Membrane</keyword>
<dbReference type="InterPro" id="IPR043725">
    <property type="entry name" value="DUF5667"/>
</dbReference>
<sequence>MTINPWERRRAEQFAALLDSDDPAHLHSTETGSSLGAAPAAAPPTASSQASQETPSDAAVELAAMLATSERLGGLGDQVHRATEPDADWRGATRRRLMAIAADEGIGVTARASARARVPDTGVPPVHEELFSRRPRGGRRVAVVAALLGGTVAVSGVSAASGDALPGDALYGVKRSTERAQLALAGDDMSKAQLHFEFASTRLTEARELAGHPEASAEAIDAAYSDILDGAALFHGLAAEQGDTAALDYVDLFVNDQRPKIEELTNATSGAGADAAQNLWDMLGEAGHRSLALRQALACEAPVQETDRLGPLPGQCEIGDERVEAPGGQGPAAPSDPGTENAGGHGEPEHGTEDPAVEDSERVEDDSDAETPADEKDADAADENEPAADVTEDDGTEDDDAKSSALVDELNQVLSKLLG</sequence>
<accession>A0ABV8U2A4</accession>
<keyword evidence="2" id="KW-0812">Transmembrane</keyword>
<evidence type="ECO:0000259" key="3">
    <source>
        <dbReference type="Pfam" id="PF18915"/>
    </source>
</evidence>
<feature type="region of interest" description="Disordered" evidence="1">
    <location>
        <begin position="306"/>
        <end position="407"/>
    </location>
</feature>
<evidence type="ECO:0000313" key="5">
    <source>
        <dbReference type="Proteomes" id="UP001595823"/>
    </source>
</evidence>
<dbReference type="RefSeq" id="WP_380624034.1">
    <property type="nucleotide sequence ID" value="NZ_JBHSDK010000028.1"/>
</dbReference>
<gene>
    <name evidence="4" type="ORF">ACFPET_18750</name>
</gene>
<evidence type="ECO:0000256" key="1">
    <source>
        <dbReference type="SAM" id="MobiDB-lite"/>
    </source>
</evidence>
<evidence type="ECO:0000313" key="4">
    <source>
        <dbReference type="EMBL" id="MFC4337245.1"/>
    </source>
</evidence>
<evidence type="ECO:0000256" key="2">
    <source>
        <dbReference type="SAM" id="Phobius"/>
    </source>
</evidence>
<name>A0ABV8U2A4_9ACTN</name>
<dbReference type="Proteomes" id="UP001595823">
    <property type="component" value="Unassembled WGS sequence"/>
</dbReference>
<feature type="compositionally biased region" description="Acidic residues" evidence="1">
    <location>
        <begin position="355"/>
        <end position="372"/>
    </location>
</feature>
<proteinExistence type="predicted"/>
<keyword evidence="2" id="KW-1133">Transmembrane helix</keyword>
<comment type="caution">
    <text evidence="4">The sequence shown here is derived from an EMBL/GenBank/DDBJ whole genome shotgun (WGS) entry which is preliminary data.</text>
</comment>
<keyword evidence="5" id="KW-1185">Reference proteome</keyword>
<feature type="compositionally biased region" description="Low complexity" evidence="1">
    <location>
        <begin position="31"/>
        <end position="52"/>
    </location>
</feature>
<dbReference type="EMBL" id="JBHSDK010000028">
    <property type="protein sequence ID" value="MFC4337245.1"/>
    <property type="molecule type" value="Genomic_DNA"/>
</dbReference>
<feature type="region of interest" description="Disordered" evidence="1">
    <location>
        <begin position="18"/>
        <end position="57"/>
    </location>
</feature>
<feature type="domain" description="DUF5667" evidence="3">
    <location>
        <begin position="164"/>
        <end position="223"/>
    </location>
</feature>
<feature type="transmembrane region" description="Helical" evidence="2">
    <location>
        <begin position="141"/>
        <end position="160"/>
    </location>
</feature>
<dbReference type="Pfam" id="PF18915">
    <property type="entry name" value="DUF5667"/>
    <property type="match status" value="1"/>
</dbReference>
<reference evidence="5" key="1">
    <citation type="journal article" date="2019" name="Int. J. Syst. Evol. Microbiol.">
        <title>The Global Catalogue of Microorganisms (GCM) 10K type strain sequencing project: providing services to taxonomists for standard genome sequencing and annotation.</title>
        <authorList>
            <consortium name="The Broad Institute Genomics Platform"/>
            <consortium name="The Broad Institute Genome Sequencing Center for Infectious Disease"/>
            <person name="Wu L."/>
            <person name="Ma J."/>
        </authorList>
    </citation>
    <scope>NUCLEOTIDE SEQUENCE [LARGE SCALE GENOMIC DNA]</scope>
    <source>
        <strain evidence="5">IBRC-M 10908</strain>
    </source>
</reference>
<feature type="compositionally biased region" description="Acidic residues" evidence="1">
    <location>
        <begin position="380"/>
        <end position="400"/>
    </location>
</feature>
<organism evidence="4 5">
    <name type="scientific">Salininema proteolyticum</name>
    <dbReference type="NCBI Taxonomy" id="1607685"/>
    <lineage>
        <taxon>Bacteria</taxon>
        <taxon>Bacillati</taxon>
        <taxon>Actinomycetota</taxon>
        <taxon>Actinomycetes</taxon>
        <taxon>Glycomycetales</taxon>
        <taxon>Glycomycetaceae</taxon>
        <taxon>Salininema</taxon>
    </lineage>
</organism>